<proteinExistence type="predicted"/>
<organism evidence="1">
    <name type="scientific">uncultured bacterium FGYC_13M19</name>
    <dbReference type="NCBI Taxonomy" id="1343844"/>
    <lineage>
        <taxon>Bacteria</taxon>
        <taxon>environmental samples</taxon>
    </lineage>
</organism>
<protein>
    <submittedName>
        <fullName evidence="1">Uncharacterized protein</fullName>
    </submittedName>
</protein>
<sequence>MAVDRTLFKPIIRIIFLTMCLSIGSAQVIYHKSPNRGKVGEDLELSVTLFTDIPVSNAIVYFRETNGLSFSEINMNIVAPNWTAIIPGGRLSEKGFEYCIVVNLSDGSSYATPQNNPFENPHKILIEFGEDKFKKFNAISQGINSMLATPDVLILSPEPSELVRPENVVIAVSLFSAPQIDSSSIRIELDGVDKTSASIIESGIVSFTPNPLTDGLHTIDLHMSTAYGMEIEPLSWSFTVTSGMESMMEEFEYGGNLRSRMSLESISGVNYDVKELTGEGFVTLPFAEFKVSFRQTSRESEFQQPQNRMSGSFKMSEFVQLKFGDFNPRLSPFLIDGRRIRGTGVSLEIPWVRFQYVSGELNRIVQNQDGVDNTYKFLTYDLTTDSTGKTTYALDRVGYTFQRNMTALKLSVGPKYGLHAGVHVLQARDDINSVRHALGNYSFTVDSSATGLEAGTYSYNDFFSTVDAAGNVVDFKSDHWGGAAPEDNLVFGFDMGTSLDDRKLTIDFTWNMSLFNRDIWDGVMTRAEMDTALDDSLDGLIGVQYDEFGNATSGSVAIDTSQVFDPVPWKSFFIMNANMSPLVPFDVTTFETNPISTIVNMPSSAFSFKVKGHYAKNNFILEYRQVGPEYVSLGNPYLSSNVRDFLLSNRLALLDYKMFITGFYKYRDNEILKATLDPLNTTTLGMNMSLNPGADSPSYVVNFQSIGKYNEKTNLDSVGGELVDLREDSRAVNTLTSVNIPLTILNMTHFIVINYNTIKNTDKLESERAGNYLFPKTDTETLSLNLSSKFYTPLRSNISFSKTELYLPFTDTDGTVSKAKYIWTTAGLAGQYGFLNQKLRVSGGFSYLASKGLTNSTIMSIKGGADWDVVEGMTAIISGVLQLTNTGDKTEVNTTGIILKLRYNF</sequence>
<name>S4W9V2_9BACT</name>
<evidence type="ECO:0000313" key="1">
    <source>
        <dbReference type="EMBL" id="AGO87865.1"/>
    </source>
</evidence>
<dbReference type="AlphaFoldDB" id="S4W9V2"/>
<accession>S4W9V2</accession>
<dbReference type="EMBL" id="KF170416">
    <property type="protein sequence ID" value="AGO87865.1"/>
    <property type="molecule type" value="Genomic_DNA"/>
</dbReference>
<reference evidence="1" key="1">
    <citation type="journal article" date="2014" name="ISME J.">
        <title>Genomic properties of Marine Group A bacteria indicate a role in the marine sulfur cycle.</title>
        <authorList>
            <person name="Wright J.J."/>
            <person name="Mewis K."/>
            <person name="Hanson N.W."/>
            <person name="Konwar K.M."/>
            <person name="Maas K.R."/>
            <person name="Hallam S.J."/>
        </authorList>
    </citation>
    <scope>NUCLEOTIDE SEQUENCE</scope>
</reference>